<sequence>MQPRSPLKVICMMIAACFLLASCSRNSDPAKVNVAQKKDVWSNAEVTRESVRLVLEQAGGAGVIAASQIKDIQVQGANNKTITVDLKHESPDPDQLMKDAAATLIAYSGILLENKGIGTVEVCLYGNPEPGNAKHAAKETVSVAVSREDLQKARDVFQAPVDDYAMLFKHASWYKIHPHLYKSLHYKDQLKTRAYLK</sequence>
<keyword evidence="1" id="KW-0732">Signal</keyword>
<feature type="chain" id="PRO_5039717464" evidence="1">
    <location>
        <begin position="22"/>
        <end position="197"/>
    </location>
</feature>
<evidence type="ECO:0000313" key="2">
    <source>
        <dbReference type="EMBL" id="GIO30058.1"/>
    </source>
</evidence>
<accession>A0A920C9P5</accession>
<reference evidence="2" key="1">
    <citation type="submission" date="2021-03" db="EMBL/GenBank/DDBJ databases">
        <title>Antimicrobial resistance genes in bacteria isolated from Japanese honey, and their potential for conferring macrolide and lincosamide resistance in the American foulbrood pathogen Paenibacillus larvae.</title>
        <authorList>
            <person name="Okamoto M."/>
            <person name="Kumagai M."/>
            <person name="Kanamori H."/>
            <person name="Takamatsu D."/>
        </authorList>
    </citation>
    <scope>NUCLEOTIDE SEQUENCE</scope>
    <source>
        <strain evidence="2">J2TS6</strain>
    </source>
</reference>
<comment type="caution">
    <text evidence="2">The sequence shown here is derived from an EMBL/GenBank/DDBJ whole genome shotgun (WGS) entry which is preliminary data.</text>
</comment>
<feature type="signal peptide" evidence="1">
    <location>
        <begin position="1"/>
        <end position="21"/>
    </location>
</feature>
<dbReference type="Proteomes" id="UP000679779">
    <property type="component" value="Unassembled WGS sequence"/>
</dbReference>
<evidence type="ECO:0000256" key="1">
    <source>
        <dbReference type="SAM" id="SignalP"/>
    </source>
</evidence>
<proteinExistence type="predicted"/>
<dbReference type="AlphaFoldDB" id="A0A920C9P5"/>
<organism evidence="2 3">
    <name type="scientific">Paenibacillus albilobatus</name>
    <dbReference type="NCBI Taxonomy" id="2716884"/>
    <lineage>
        <taxon>Bacteria</taxon>
        <taxon>Bacillati</taxon>
        <taxon>Bacillota</taxon>
        <taxon>Bacilli</taxon>
        <taxon>Bacillales</taxon>
        <taxon>Paenibacillaceae</taxon>
        <taxon>Paenibacillus</taxon>
    </lineage>
</organism>
<gene>
    <name evidence="2" type="ORF">J2TS6_11990</name>
</gene>
<protein>
    <submittedName>
        <fullName evidence="2">Uncharacterized protein</fullName>
    </submittedName>
</protein>
<dbReference type="EMBL" id="BORQ01000001">
    <property type="protein sequence ID" value="GIO30058.1"/>
    <property type="molecule type" value="Genomic_DNA"/>
</dbReference>
<evidence type="ECO:0000313" key="3">
    <source>
        <dbReference type="Proteomes" id="UP000679779"/>
    </source>
</evidence>
<dbReference type="PROSITE" id="PS51257">
    <property type="entry name" value="PROKAR_LIPOPROTEIN"/>
    <property type="match status" value="1"/>
</dbReference>
<keyword evidence="3" id="KW-1185">Reference proteome</keyword>
<dbReference type="RefSeq" id="WP_160045641.1">
    <property type="nucleotide sequence ID" value="NZ_BORQ01000001.1"/>
</dbReference>
<name>A0A920C9P5_9BACL</name>